<dbReference type="AlphaFoldDB" id="A0A517L552"/>
<sequence>MSDCEGSPAICEASITRCEQAQLGLKEQKDELSAAATICGSQITGNKEKEPGASDQQAKSNPVTMPDKYSVDIVVTFKFIPQEPPINPELPTTYESLPNIVQGVRDTFADLSLTPVEHADTDDAERLVEDALNVVNCRPDGEKLADGYRACLQARSIPNQRLVEAFGLNNAFTTSDFQRAKEFVQAANMKVKTVNMEAWKVYAEYCLKSASAKISASGTTVNLADLVQSVTLEISLKFLFNVDENVLKGPEAKIQIPLIAKGINRLWQASKKDSTVKWEDQGELHGALHILLDDACDTADDPDFSESKNNPMNWILPAYETMWRVVLRCLIEVRFRGASQKDEQTWTEALTSHVADPSGAESCDETKLSAKHIAKEALRLYPPTRRIDRKFPDNDTISKADIEACHRNPLLAGEEPLIFDPSRWIQIEAQTEGSSKSKAHEHEQSLGYMPFGSGNFQCPADRTDFGWRMIGVLVGTISHSLAGEWTVVGGELPPPGEALNSGRESCLDLVLKKV</sequence>
<dbReference type="InterPro" id="IPR036396">
    <property type="entry name" value="Cyt_P450_sf"/>
</dbReference>
<name>A0A517L552_9PEZI</name>
<evidence type="ECO:0008006" key="4">
    <source>
        <dbReference type="Google" id="ProtNLM"/>
    </source>
</evidence>
<proteinExistence type="predicted"/>
<dbReference type="SUPFAM" id="SSF48264">
    <property type="entry name" value="Cytochrome P450"/>
    <property type="match status" value="1"/>
</dbReference>
<gene>
    <name evidence="2" type="ORF">FKW77_004066</name>
</gene>
<accession>A0A517L552</accession>
<organism evidence="2 3">
    <name type="scientific">Venturia effusa</name>
    <dbReference type="NCBI Taxonomy" id="50376"/>
    <lineage>
        <taxon>Eukaryota</taxon>
        <taxon>Fungi</taxon>
        <taxon>Dikarya</taxon>
        <taxon>Ascomycota</taxon>
        <taxon>Pezizomycotina</taxon>
        <taxon>Dothideomycetes</taxon>
        <taxon>Pleosporomycetidae</taxon>
        <taxon>Venturiales</taxon>
        <taxon>Venturiaceae</taxon>
        <taxon>Venturia</taxon>
    </lineage>
</organism>
<keyword evidence="3" id="KW-1185">Reference proteome</keyword>
<dbReference type="GO" id="GO:0005506">
    <property type="term" value="F:iron ion binding"/>
    <property type="evidence" value="ECO:0007669"/>
    <property type="project" value="InterPro"/>
</dbReference>
<feature type="region of interest" description="Disordered" evidence="1">
    <location>
        <begin position="43"/>
        <end position="65"/>
    </location>
</feature>
<reference evidence="2 3" key="1">
    <citation type="submission" date="2019-07" db="EMBL/GenBank/DDBJ databases">
        <title>Finished genome of Venturia effusa.</title>
        <authorList>
            <person name="Young C.A."/>
            <person name="Cox M.P."/>
            <person name="Ganley A.R.D."/>
            <person name="David W.J."/>
        </authorList>
    </citation>
    <scope>NUCLEOTIDE SEQUENCE [LARGE SCALE GENOMIC DNA]</scope>
    <source>
        <strain evidence="3">albino</strain>
    </source>
</reference>
<dbReference type="GO" id="GO:0020037">
    <property type="term" value="F:heme binding"/>
    <property type="evidence" value="ECO:0007669"/>
    <property type="project" value="InterPro"/>
</dbReference>
<feature type="compositionally biased region" description="Polar residues" evidence="1">
    <location>
        <begin position="54"/>
        <end position="63"/>
    </location>
</feature>
<protein>
    <recommendedName>
        <fullName evidence="4">Cytochrome P450</fullName>
    </recommendedName>
</protein>
<dbReference type="STRING" id="50376.A0A517L552"/>
<dbReference type="OrthoDB" id="10029320at2759"/>
<dbReference type="Gene3D" id="1.10.630.10">
    <property type="entry name" value="Cytochrome P450"/>
    <property type="match status" value="1"/>
</dbReference>
<dbReference type="Proteomes" id="UP000316270">
    <property type="component" value="Chromosome 5"/>
</dbReference>
<evidence type="ECO:0000256" key="1">
    <source>
        <dbReference type="SAM" id="MobiDB-lite"/>
    </source>
</evidence>
<dbReference type="GO" id="GO:0016705">
    <property type="term" value="F:oxidoreductase activity, acting on paired donors, with incorporation or reduction of molecular oxygen"/>
    <property type="evidence" value="ECO:0007669"/>
    <property type="project" value="InterPro"/>
</dbReference>
<evidence type="ECO:0000313" key="2">
    <source>
        <dbReference type="EMBL" id="QDS70777.1"/>
    </source>
</evidence>
<evidence type="ECO:0000313" key="3">
    <source>
        <dbReference type="Proteomes" id="UP000316270"/>
    </source>
</evidence>
<dbReference type="GO" id="GO:0004497">
    <property type="term" value="F:monooxygenase activity"/>
    <property type="evidence" value="ECO:0007669"/>
    <property type="project" value="InterPro"/>
</dbReference>
<dbReference type="EMBL" id="CP042189">
    <property type="protein sequence ID" value="QDS70777.1"/>
    <property type="molecule type" value="Genomic_DNA"/>
</dbReference>